<protein>
    <submittedName>
        <fullName evidence="2">Uncharacterized protein</fullName>
    </submittedName>
</protein>
<reference evidence="2 3" key="1">
    <citation type="submission" date="2022-01" db="EMBL/GenBank/DDBJ databases">
        <authorList>
            <person name="Xiong W."/>
            <person name="Schranz E."/>
        </authorList>
    </citation>
    <scope>NUCLEOTIDE SEQUENCE [LARGE SCALE GENOMIC DNA]</scope>
</reference>
<dbReference type="AlphaFoldDB" id="A0AAU9PPG3"/>
<dbReference type="PANTHER" id="PTHR31827">
    <property type="entry name" value="EMB|CAB89363.1"/>
    <property type="match status" value="1"/>
</dbReference>
<dbReference type="EMBL" id="CAKMRJ010005745">
    <property type="protein sequence ID" value="CAH1451517.1"/>
    <property type="molecule type" value="Genomic_DNA"/>
</dbReference>
<name>A0AAU9PPG3_9ASTR</name>
<dbReference type="PANTHER" id="PTHR31827:SF35">
    <property type="entry name" value="LORICRIN-RELATED"/>
    <property type="match status" value="1"/>
</dbReference>
<feature type="region of interest" description="Disordered" evidence="1">
    <location>
        <begin position="54"/>
        <end position="75"/>
    </location>
</feature>
<evidence type="ECO:0000313" key="3">
    <source>
        <dbReference type="Proteomes" id="UP001157418"/>
    </source>
</evidence>
<evidence type="ECO:0000313" key="2">
    <source>
        <dbReference type="EMBL" id="CAH1451517.1"/>
    </source>
</evidence>
<proteinExistence type="predicted"/>
<accession>A0AAU9PPG3</accession>
<dbReference type="Proteomes" id="UP001157418">
    <property type="component" value="Unassembled WGS sequence"/>
</dbReference>
<evidence type="ECO:0000256" key="1">
    <source>
        <dbReference type="SAM" id="MobiDB-lite"/>
    </source>
</evidence>
<keyword evidence="3" id="KW-1185">Reference proteome</keyword>
<comment type="caution">
    <text evidence="2">The sequence shown here is derived from an EMBL/GenBank/DDBJ whole genome shotgun (WGS) entry which is preliminary data.</text>
</comment>
<feature type="compositionally biased region" description="Low complexity" evidence="1">
    <location>
        <begin position="56"/>
        <end position="70"/>
    </location>
</feature>
<sequence>MRIENRSTLSRMNDFHVTILQICEWSFVDMKRKWSLRDESMDMEEELPLCRWLRGSSSSSDSKASSATMSYPKETDEVESSMDFSLHIGGKKVSSSNKLSLDLQNQVDLELTLSSTPTSSVTSLSGITHHHHHQVQGHGGGGGVCTKSVHGGTLFCVAHGGGKRCVVKDCTRSARGRHGGGKRCKYEGCGKSGEGSSDFCKVHGGLVEDKRVHGGATLGPPKMDMNVDTSVVMTSRVTEGRIHGGSF</sequence>
<organism evidence="2 3">
    <name type="scientific">Lactuca virosa</name>
    <dbReference type="NCBI Taxonomy" id="75947"/>
    <lineage>
        <taxon>Eukaryota</taxon>
        <taxon>Viridiplantae</taxon>
        <taxon>Streptophyta</taxon>
        <taxon>Embryophyta</taxon>
        <taxon>Tracheophyta</taxon>
        <taxon>Spermatophyta</taxon>
        <taxon>Magnoliopsida</taxon>
        <taxon>eudicotyledons</taxon>
        <taxon>Gunneridae</taxon>
        <taxon>Pentapetalae</taxon>
        <taxon>asterids</taxon>
        <taxon>campanulids</taxon>
        <taxon>Asterales</taxon>
        <taxon>Asteraceae</taxon>
        <taxon>Cichorioideae</taxon>
        <taxon>Cichorieae</taxon>
        <taxon>Lactucinae</taxon>
        <taxon>Lactuca</taxon>
    </lineage>
</organism>
<gene>
    <name evidence="2" type="ORF">LVIROSA_LOCUS36875</name>
</gene>